<accession>A0A8D8EX51</accession>
<evidence type="ECO:0000256" key="1">
    <source>
        <dbReference type="SAM" id="MobiDB-lite"/>
    </source>
</evidence>
<dbReference type="AlphaFoldDB" id="A0A8D8EX51"/>
<evidence type="ECO:0000313" key="3">
    <source>
        <dbReference type="EMBL" id="CAG6449413.1"/>
    </source>
</evidence>
<evidence type="ECO:0000256" key="2">
    <source>
        <dbReference type="SAM" id="Phobius"/>
    </source>
</evidence>
<keyword evidence="2" id="KW-1133">Transmembrane helix</keyword>
<keyword evidence="2" id="KW-0812">Transmembrane</keyword>
<sequence>MSYTKNWSTSPHRNQATHGQTTRRTSCSCRCLEDRAPTTTVASNKQVWRNKSGYFIVIYLVSVSSFENLHFLLLPVDAFVRLNERHHFATHQTAEKLSDRDGSFGRGGAFTVPRHSGPPKRPSAGVRPRRNVDYRNVLLGVRSDVVNLQTIHVGVLSACPPDQPVERKA</sequence>
<dbReference type="EMBL" id="HBUE01013146">
    <property type="protein sequence ID" value="CAG6449413.1"/>
    <property type="molecule type" value="Transcribed_RNA"/>
</dbReference>
<feature type="transmembrane region" description="Helical" evidence="2">
    <location>
        <begin position="54"/>
        <end position="76"/>
    </location>
</feature>
<feature type="region of interest" description="Disordered" evidence="1">
    <location>
        <begin position="91"/>
        <end position="128"/>
    </location>
</feature>
<reference evidence="3" key="1">
    <citation type="submission" date="2021-05" db="EMBL/GenBank/DDBJ databases">
        <authorList>
            <person name="Alioto T."/>
            <person name="Alioto T."/>
            <person name="Gomez Garrido J."/>
        </authorList>
    </citation>
    <scope>NUCLEOTIDE SEQUENCE</scope>
</reference>
<name>A0A8D8EX51_CULPI</name>
<keyword evidence="2" id="KW-0472">Membrane</keyword>
<feature type="compositionally biased region" description="Basic and acidic residues" evidence="1">
    <location>
        <begin position="91"/>
        <end position="103"/>
    </location>
</feature>
<protein>
    <submittedName>
        <fullName evidence="3">(northern house mosquito) hypothetical protein</fullName>
    </submittedName>
</protein>
<feature type="region of interest" description="Disordered" evidence="1">
    <location>
        <begin position="1"/>
        <end position="21"/>
    </location>
</feature>
<proteinExistence type="predicted"/>
<organism evidence="3">
    <name type="scientific">Culex pipiens</name>
    <name type="common">House mosquito</name>
    <dbReference type="NCBI Taxonomy" id="7175"/>
    <lineage>
        <taxon>Eukaryota</taxon>
        <taxon>Metazoa</taxon>
        <taxon>Ecdysozoa</taxon>
        <taxon>Arthropoda</taxon>
        <taxon>Hexapoda</taxon>
        <taxon>Insecta</taxon>
        <taxon>Pterygota</taxon>
        <taxon>Neoptera</taxon>
        <taxon>Endopterygota</taxon>
        <taxon>Diptera</taxon>
        <taxon>Nematocera</taxon>
        <taxon>Culicoidea</taxon>
        <taxon>Culicidae</taxon>
        <taxon>Culicinae</taxon>
        <taxon>Culicini</taxon>
        <taxon>Culex</taxon>
        <taxon>Culex</taxon>
    </lineage>
</organism>